<proteinExistence type="predicted"/>
<comment type="caution">
    <text evidence="1">The sequence shown here is derived from an EMBL/GenBank/DDBJ whole genome shotgun (WGS) entry which is preliminary data.</text>
</comment>
<gene>
    <name evidence="1" type="ORF">Daus18300_007165</name>
</gene>
<keyword evidence="2" id="KW-1185">Reference proteome</keyword>
<dbReference type="EMBL" id="JAWRVE010000061">
    <property type="protein sequence ID" value="KAL1865520.1"/>
    <property type="molecule type" value="Genomic_DNA"/>
</dbReference>
<evidence type="ECO:0008006" key="3">
    <source>
        <dbReference type="Google" id="ProtNLM"/>
    </source>
</evidence>
<protein>
    <recommendedName>
        <fullName evidence="3">Transcription factor domain-containing protein</fullName>
    </recommendedName>
</protein>
<reference evidence="1 2" key="1">
    <citation type="journal article" date="2024" name="IMA Fungus">
        <title>IMA Genome - F19 : A genome assembly and annotation guide to empower mycologists, including annotated draft genome sequences of Ceratocystis pirilliformis, Diaporthe australafricana, Fusarium ophioides, Paecilomyces lecythidis, and Sporothrix stenoceras.</title>
        <authorList>
            <person name="Aylward J."/>
            <person name="Wilson A.M."/>
            <person name="Visagie C.M."/>
            <person name="Spraker J."/>
            <person name="Barnes I."/>
            <person name="Buitendag C."/>
            <person name="Ceriani C."/>
            <person name="Del Mar Angel L."/>
            <person name="du Plessis D."/>
            <person name="Fuchs T."/>
            <person name="Gasser K."/>
            <person name="Kramer D."/>
            <person name="Li W."/>
            <person name="Munsamy K."/>
            <person name="Piso A."/>
            <person name="Price J.L."/>
            <person name="Sonnekus B."/>
            <person name="Thomas C."/>
            <person name="van der Nest A."/>
            <person name="van Dijk A."/>
            <person name="van Heerden A."/>
            <person name="van Vuuren N."/>
            <person name="Yilmaz N."/>
            <person name="Duong T.A."/>
            <person name="van der Merwe N.A."/>
            <person name="Wingfield M.J."/>
            <person name="Wingfield B.D."/>
        </authorList>
    </citation>
    <scope>NUCLEOTIDE SEQUENCE [LARGE SCALE GENOMIC DNA]</scope>
    <source>
        <strain evidence="1 2">CMW 18300</strain>
    </source>
</reference>
<accession>A0ABR3WPP2</accession>
<evidence type="ECO:0000313" key="2">
    <source>
        <dbReference type="Proteomes" id="UP001583177"/>
    </source>
</evidence>
<dbReference type="Proteomes" id="UP001583177">
    <property type="component" value="Unassembled WGS sequence"/>
</dbReference>
<sequence>MNEGKIRELRLTCDAGLEPTLAPVDSFVFTARVLELQLATFWRVHSPVVGSAYDPITAQQSYETFCTEFLPTVPPIFALQPDTRWDGHRPLLPRQRQIFHVAIFEWFCYKFRPILFEERSQIRNLPGYKQVLVMSQKRGLAASALFVLEGVSALHIMMGGTHTRFPGIISPAFEAAVLLLCLCSDRNFPEYEKGMAGEVSLATNQTHPLALREASVTRNECMQAVRGALARLQTLAVISDMAGVGARNLARLLENLEQTNSLSGAGGLSTIASESAVQLQEAWSHLELPGYFEVDALSGTMPSAQSSALLNWEDLATHWTGNMQLP</sequence>
<name>A0ABR3WPP2_9PEZI</name>
<evidence type="ECO:0000313" key="1">
    <source>
        <dbReference type="EMBL" id="KAL1865520.1"/>
    </source>
</evidence>
<organism evidence="1 2">
    <name type="scientific">Diaporthe australafricana</name>
    <dbReference type="NCBI Taxonomy" id="127596"/>
    <lineage>
        <taxon>Eukaryota</taxon>
        <taxon>Fungi</taxon>
        <taxon>Dikarya</taxon>
        <taxon>Ascomycota</taxon>
        <taxon>Pezizomycotina</taxon>
        <taxon>Sordariomycetes</taxon>
        <taxon>Sordariomycetidae</taxon>
        <taxon>Diaporthales</taxon>
        <taxon>Diaporthaceae</taxon>
        <taxon>Diaporthe</taxon>
    </lineage>
</organism>